<name>A0A1M6X8Z0_9FLAO</name>
<reference evidence="2" key="2">
    <citation type="submission" date="2016-11" db="EMBL/GenBank/DDBJ databases">
        <authorList>
            <person name="Jaros S."/>
            <person name="Januszkiewicz K."/>
            <person name="Wedrychowicz H."/>
        </authorList>
    </citation>
    <scope>NUCLEOTIDE SEQUENCE [LARGE SCALE GENOMIC DNA]</scope>
    <source>
        <strain evidence="2">DSM 27989</strain>
    </source>
</reference>
<evidence type="ECO:0000313" key="3">
    <source>
        <dbReference type="Proteomes" id="UP000184120"/>
    </source>
</evidence>
<evidence type="ECO:0000313" key="2">
    <source>
        <dbReference type="EMBL" id="SHL02388.1"/>
    </source>
</evidence>
<reference evidence="1" key="5">
    <citation type="submission" date="2024-05" db="EMBL/GenBank/DDBJ databases">
        <authorList>
            <person name="Sun Q."/>
            <person name="Zhou Y."/>
        </authorList>
    </citation>
    <scope>NUCLEOTIDE SEQUENCE</scope>
    <source>
        <strain evidence="1">CGMCC 1.12707</strain>
    </source>
</reference>
<accession>A0A1M6X8Z0</accession>
<gene>
    <name evidence="1" type="ORF">GCM10010984_17120</name>
    <name evidence="2" type="ORF">SAMN05443634_105158</name>
</gene>
<dbReference type="EMBL" id="BMFL01000011">
    <property type="protein sequence ID" value="GGF00131.1"/>
    <property type="molecule type" value="Genomic_DNA"/>
</dbReference>
<reference evidence="3" key="3">
    <citation type="submission" date="2016-11" db="EMBL/GenBank/DDBJ databases">
        <authorList>
            <person name="Varghese N."/>
            <person name="Submissions S."/>
        </authorList>
    </citation>
    <scope>NUCLEOTIDE SEQUENCE [LARGE SCALE GENOMIC DNA]</scope>
    <source>
        <strain evidence="3">DSM 27989</strain>
    </source>
</reference>
<evidence type="ECO:0000313" key="4">
    <source>
        <dbReference type="Proteomes" id="UP000650994"/>
    </source>
</evidence>
<dbReference type="STRING" id="1434701.SAMN05443634_105158"/>
<evidence type="ECO:0000313" key="1">
    <source>
        <dbReference type="EMBL" id="GGF00131.1"/>
    </source>
</evidence>
<dbReference type="OrthoDB" id="1262402at2"/>
<reference evidence="4" key="4">
    <citation type="journal article" date="2019" name="Int. J. Syst. Evol. Microbiol.">
        <title>The Global Catalogue of Microorganisms (GCM) 10K type strain sequencing project: providing services to taxonomists for standard genome sequencing and annotation.</title>
        <authorList>
            <consortium name="The Broad Institute Genomics Platform"/>
            <consortium name="The Broad Institute Genome Sequencing Center for Infectious Disease"/>
            <person name="Wu L."/>
            <person name="Ma J."/>
        </authorList>
    </citation>
    <scope>NUCLEOTIDE SEQUENCE [LARGE SCALE GENOMIC DNA]</scope>
    <source>
        <strain evidence="4">CGMCC 1.12707</strain>
    </source>
</reference>
<evidence type="ECO:0008006" key="5">
    <source>
        <dbReference type="Google" id="ProtNLM"/>
    </source>
</evidence>
<dbReference type="AlphaFoldDB" id="A0A1M6X8Z0"/>
<dbReference type="Proteomes" id="UP000650994">
    <property type="component" value="Unassembled WGS sequence"/>
</dbReference>
<sequence length="132" mass="15202">MYDIFDATEMLYKALDIPEVTNAISGELCNGGRPLNSQKEDIVVNTITITTSFKPQLATSNINIHVKDIEVGNPNTKRLKEISRIVRKVFESNQFLGKSVYISDLGILQEQEQKEHYINLRIQWRIYDTKEN</sequence>
<keyword evidence="4" id="KW-1185">Reference proteome</keyword>
<protein>
    <recommendedName>
        <fullName evidence="5">DUF3168 domain-containing protein</fullName>
    </recommendedName>
</protein>
<organism evidence="2 3">
    <name type="scientific">Chishuiella changwenlii</name>
    <dbReference type="NCBI Taxonomy" id="1434701"/>
    <lineage>
        <taxon>Bacteria</taxon>
        <taxon>Pseudomonadati</taxon>
        <taxon>Bacteroidota</taxon>
        <taxon>Flavobacteriia</taxon>
        <taxon>Flavobacteriales</taxon>
        <taxon>Weeksellaceae</taxon>
        <taxon>Chishuiella</taxon>
    </lineage>
</organism>
<dbReference type="Proteomes" id="UP000184120">
    <property type="component" value="Unassembled WGS sequence"/>
</dbReference>
<dbReference type="EMBL" id="FRBH01000005">
    <property type="protein sequence ID" value="SHL02388.1"/>
    <property type="molecule type" value="Genomic_DNA"/>
</dbReference>
<proteinExistence type="predicted"/>
<reference evidence="1" key="1">
    <citation type="journal article" date="2014" name="Int. J. Syst. Evol. Microbiol.">
        <title>Complete genome of a new Firmicutes species belonging to the dominant human colonic microbiota ('Ruminococcus bicirculans') reveals two chromosomes and a selective capacity to utilize plant glucans.</title>
        <authorList>
            <consortium name="NISC Comparative Sequencing Program"/>
            <person name="Wegmann U."/>
            <person name="Louis P."/>
            <person name="Goesmann A."/>
            <person name="Henrissat B."/>
            <person name="Duncan S.H."/>
            <person name="Flint H.J."/>
        </authorList>
    </citation>
    <scope>NUCLEOTIDE SEQUENCE</scope>
    <source>
        <strain evidence="1">CGMCC 1.12707</strain>
    </source>
</reference>
<dbReference type="RefSeq" id="WP_072931195.1">
    <property type="nucleotide sequence ID" value="NZ_BMFL01000011.1"/>
</dbReference>